<evidence type="ECO:0000313" key="1">
    <source>
        <dbReference type="EMBL" id="OCG72850.1"/>
    </source>
</evidence>
<name>A0A1B9N8D8_9MICO</name>
<dbReference type="SFLD" id="SFLDG01129">
    <property type="entry name" value="C1.5:_HAD__Beta-PGM__Phosphata"/>
    <property type="match status" value="1"/>
</dbReference>
<dbReference type="InterPro" id="IPR023214">
    <property type="entry name" value="HAD_sf"/>
</dbReference>
<dbReference type="AlphaFoldDB" id="A0A1B9N8D8"/>
<keyword evidence="2" id="KW-1185">Reference proteome</keyword>
<dbReference type="GO" id="GO:0008967">
    <property type="term" value="F:phosphoglycolate phosphatase activity"/>
    <property type="evidence" value="ECO:0007669"/>
    <property type="project" value="TreeGrafter"/>
</dbReference>
<comment type="caution">
    <text evidence="1">The sequence shown here is derived from an EMBL/GenBank/DDBJ whole genome shotgun (WGS) entry which is preliminary data.</text>
</comment>
<dbReference type="STRING" id="904291.A7J15_10125"/>
<dbReference type="PANTHER" id="PTHR43434:SF19">
    <property type="entry name" value="PHOSPHONOACETALDEHYDE HYDROLASE"/>
    <property type="match status" value="1"/>
</dbReference>
<dbReference type="SUPFAM" id="SSF56784">
    <property type="entry name" value="HAD-like"/>
    <property type="match status" value="1"/>
</dbReference>
<dbReference type="RefSeq" id="WP_067027553.1">
    <property type="nucleotide sequence ID" value="NZ_CP038256.1"/>
</dbReference>
<dbReference type="GO" id="GO:0005829">
    <property type="term" value="C:cytosol"/>
    <property type="evidence" value="ECO:0007669"/>
    <property type="project" value="TreeGrafter"/>
</dbReference>
<dbReference type="OrthoDB" id="5504491at2"/>
<dbReference type="GO" id="GO:0006281">
    <property type="term" value="P:DNA repair"/>
    <property type="evidence" value="ECO:0007669"/>
    <property type="project" value="TreeGrafter"/>
</dbReference>
<organism evidence="1 2">
    <name type="scientific">Microbacterium sediminis</name>
    <dbReference type="NCBI Taxonomy" id="904291"/>
    <lineage>
        <taxon>Bacteria</taxon>
        <taxon>Bacillati</taxon>
        <taxon>Actinomycetota</taxon>
        <taxon>Actinomycetes</taxon>
        <taxon>Micrococcales</taxon>
        <taxon>Microbacteriaceae</taxon>
        <taxon>Microbacterium</taxon>
    </lineage>
</organism>
<dbReference type="Pfam" id="PF00702">
    <property type="entry name" value="Hydrolase"/>
    <property type="match status" value="1"/>
</dbReference>
<reference evidence="1 2" key="1">
    <citation type="submission" date="2016-05" db="EMBL/GenBank/DDBJ databases">
        <authorList>
            <person name="Lavstsen T."/>
            <person name="Jespersen J.S."/>
        </authorList>
    </citation>
    <scope>NUCLEOTIDE SEQUENCE [LARGE SCALE GENOMIC DNA]</scope>
    <source>
        <strain evidence="1 2">YLB-01</strain>
    </source>
</reference>
<protein>
    <submittedName>
        <fullName evidence="1">Uncharacterized protein</fullName>
    </submittedName>
</protein>
<dbReference type="SFLD" id="SFLDS00003">
    <property type="entry name" value="Haloacid_Dehalogenase"/>
    <property type="match status" value="1"/>
</dbReference>
<dbReference type="InterPro" id="IPR050155">
    <property type="entry name" value="HAD-like_hydrolase_sf"/>
</dbReference>
<dbReference type="PANTHER" id="PTHR43434">
    <property type="entry name" value="PHOSPHOGLYCOLATE PHOSPHATASE"/>
    <property type="match status" value="1"/>
</dbReference>
<dbReference type="EMBL" id="LXMD01000028">
    <property type="protein sequence ID" value="OCG72850.1"/>
    <property type="molecule type" value="Genomic_DNA"/>
</dbReference>
<dbReference type="Proteomes" id="UP000093355">
    <property type="component" value="Unassembled WGS sequence"/>
</dbReference>
<accession>A0A1B9N8D8</accession>
<dbReference type="Gene3D" id="3.40.50.1000">
    <property type="entry name" value="HAD superfamily/HAD-like"/>
    <property type="match status" value="1"/>
</dbReference>
<evidence type="ECO:0000313" key="2">
    <source>
        <dbReference type="Proteomes" id="UP000093355"/>
    </source>
</evidence>
<dbReference type="InterPro" id="IPR036412">
    <property type="entry name" value="HAD-like_sf"/>
</dbReference>
<gene>
    <name evidence="1" type="ORF">A7J15_10125</name>
</gene>
<sequence>MTTRIETVVLDMAGTTVLDKGLVTGAFTRAWQREQGAERFDEAMRHVIDTMGMSKIEVFRGLVSEDEAQALNVAFEAAVAELVAEGVVEPIPGAEDVIRGFQAEGRRVALTTGFSRETADLVLRALGWEHLPDLTITPAEAGRGRPAPDMPLMALIRTGASSVAALAVIGDTESDVLSGRNAGAGVVAAVMTGGHASREALEAAGPTRVLASVVELPALLAELGV</sequence>
<proteinExistence type="predicted"/>